<dbReference type="SMART" id="SM00347">
    <property type="entry name" value="HTH_MARR"/>
    <property type="match status" value="1"/>
</dbReference>
<dbReference type="PANTHER" id="PTHR33164">
    <property type="entry name" value="TRANSCRIPTIONAL REGULATOR, MARR FAMILY"/>
    <property type="match status" value="1"/>
</dbReference>
<proteinExistence type="predicted"/>
<protein>
    <submittedName>
        <fullName evidence="2">DNA-binding MarR family transcriptional regulator</fullName>
    </submittedName>
</protein>
<comment type="caution">
    <text evidence="2">The sequence shown here is derived from an EMBL/GenBank/DDBJ whole genome shotgun (WGS) entry which is preliminary data.</text>
</comment>
<dbReference type="PROSITE" id="PS50995">
    <property type="entry name" value="HTH_MARR_2"/>
    <property type="match status" value="1"/>
</dbReference>
<gene>
    <name evidence="2" type="ORF">JOF44_001899</name>
</gene>
<dbReference type="GO" id="GO:0003677">
    <property type="term" value="F:DNA binding"/>
    <property type="evidence" value="ECO:0007669"/>
    <property type="project" value="UniProtKB-KW"/>
</dbReference>
<dbReference type="InterPro" id="IPR039422">
    <property type="entry name" value="MarR/SlyA-like"/>
</dbReference>
<dbReference type="RefSeq" id="WP_209890279.1">
    <property type="nucleotide sequence ID" value="NZ_BAAAJV010000012.1"/>
</dbReference>
<dbReference type="InterPro" id="IPR036388">
    <property type="entry name" value="WH-like_DNA-bd_sf"/>
</dbReference>
<dbReference type="Pfam" id="PF01047">
    <property type="entry name" value="MarR"/>
    <property type="match status" value="1"/>
</dbReference>
<reference evidence="2 3" key="1">
    <citation type="submission" date="2021-03" db="EMBL/GenBank/DDBJ databases">
        <title>Sequencing the genomes of 1000 actinobacteria strains.</title>
        <authorList>
            <person name="Klenk H.-P."/>
        </authorList>
    </citation>
    <scope>NUCLEOTIDE SEQUENCE [LARGE SCALE GENOMIC DNA]</scope>
    <source>
        <strain evidence="2 3">DSM 14564</strain>
    </source>
</reference>
<feature type="domain" description="HTH marR-type" evidence="1">
    <location>
        <begin position="15"/>
        <end position="144"/>
    </location>
</feature>
<sequence length="148" mass="15835">MLTNQASVPAGRHRHSQAVVALCRVVEVQRRRAAEQLGISETGLAALVLICAGDGISPSDIATELDLTSGSVSPMLDQLAGSGYIERSPHPRDRRRLLINAKPGGHHALAWATEQMDQYLRDVTAGMSEQDHDAIARFLSAATEALDG</sequence>
<organism evidence="2 3">
    <name type="scientific">Brachybacterium fresconis</name>
    <dbReference type="NCBI Taxonomy" id="173363"/>
    <lineage>
        <taxon>Bacteria</taxon>
        <taxon>Bacillati</taxon>
        <taxon>Actinomycetota</taxon>
        <taxon>Actinomycetes</taxon>
        <taxon>Micrococcales</taxon>
        <taxon>Dermabacteraceae</taxon>
        <taxon>Brachybacterium</taxon>
    </lineage>
</organism>
<dbReference type="PRINTS" id="PR00598">
    <property type="entry name" value="HTHMARR"/>
</dbReference>
<keyword evidence="2" id="KW-0238">DNA-binding</keyword>
<dbReference type="EMBL" id="JAGIOC010000001">
    <property type="protein sequence ID" value="MBP2408996.1"/>
    <property type="molecule type" value="Genomic_DNA"/>
</dbReference>
<dbReference type="Gene3D" id="1.10.10.10">
    <property type="entry name" value="Winged helix-like DNA-binding domain superfamily/Winged helix DNA-binding domain"/>
    <property type="match status" value="1"/>
</dbReference>
<dbReference type="InterPro" id="IPR036390">
    <property type="entry name" value="WH_DNA-bd_sf"/>
</dbReference>
<name>A0ABS4YJN3_9MICO</name>
<evidence type="ECO:0000259" key="1">
    <source>
        <dbReference type="PROSITE" id="PS50995"/>
    </source>
</evidence>
<evidence type="ECO:0000313" key="3">
    <source>
        <dbReference type="Proteomes" id="UP000698222"/>
    </source>
</evidence>
<dbReference type="PANTHER" id="PTHR33164:SF43">
    <property type="entry name" value="HTH-TYPE TRANSCRIPTIONAL REPRESSOR YETL"/>
    <property type="match status" value="1"/>
</dbReference>
<dbReference type="Proteomes" id="UP000698222">
    <property type="component" value="Unassembled WGS sequence"/>
</dbReference>
<accession>A0ABS4YJN3</accession>
<evidence type="ECO:0000313" key="2">
    <source>
        <dbReference type="EMBL" id="MBP2408996.1"/>
    </source>
</evidence>
<dbReference type="SUPFAM" id="SSF46785">
    <property type="entry name" value="Winged helix' DNA-binding domain"/>
    <property type="match status" value="1"/>
</dbReference>
<keyword evidence="3" id="KW-1185">Reference proteome</keyword>
<dbReference type="InterPro" id="IPR000835">
    <property type="entry name" value="HTH_MarR-typ"/>
</dbReference>